<dbReference type="Proteomes" id="UP000663419">
    <property type="component" value="Chromosome 2"/>
</dbReference>
<dbReference type="EMBL" id="CP069103">
    <property type="protein sequence ID" value="QSS51344.1"/>
    <property type="molecule type" value="Genomic_DNA"/>
</dbReference>
<evidence type="ECO:0000313" key="3">
    <source>
        <dbReference type="Proteomes" id="UP000663419"/>
    </source>
</evidence>
<reference evidence="2" key="1">
    <citation type="submission" date="2021-01" db="EMBL/GenBank/DDBJ databases">
        <title>Chromosome-level genome assembly of a human fungal pathogen reveals clustering of transcriptionally co-regulated genes.</title>
        <authorList>
            <person name="Voorhies M."/>
            <person name="Cohen S."/>
            <person name="Shea T.P."/>
            <person name="Petrus S."/>
            <person name="Munoz J.F."/>
            <person name="Poplawski S."/>
            <person name="Goldman W.E."/>
            <person name="Michael T."/>
            <person name="Cuomo C.A."/>
            <person name="Sil A."/>
            <person name="Beyhan S."/>
        </authorList>
    </citation>
    <scope>NUCLEOTIDE SEQUENCE</scope>
    <source>
        <strain evidence="2">H88</strain>
    </source>
</reference>
<evidence type="ECO:0000256" key="1">
    <source>
        <dbReference type="SAM" id="MobiDB-lite"/>
    </source>
</evidence>
<feature type="compositionally biased region" description="Low complexity" evidence="1">
    <location>
        <begin position="41"/>
        <end position="63"/>
    </location>
</feature>
<proteinExistence type="predicted"/>
<dbReference type="VEuPathDB" id="FungiDB:I7I53_06646"/>
<name>A0A8A1LFX2_AJEC8</name>
<organism evidence="2 3">
    <name type="scientific">Ajellomyces capsulatus (strain H88)</name>
    <name type="common">Darling's disease fungus</name>
    <name type="synonym">Histoplasma capsulatum</name>
    <dbReference type="NCBI Taxonomy" id="544711"/>
    <lineage>
        <taxon>Eukaryota</taxon>
        <taxon>Fungi</taxon>
        <taxon>Dikarya</taxon>
        <taxon>Ascomycota</taxon>
        <taxon>Pezizomycotina</taxon>
        <taxon>Eurotiomycetes</taxon>
        <taxon>Eurotiomycetidae</taxon>
        <taxon>Onygenales</taxon>
        <taxon>Ajellomycetaceae</taxon>
        <taxon>Histoplasma</taxon>
    </lineage>
</organism>
<gene>
    <name evidence="2" type="ORF">I7I53_06646</name>
</gene>
<feature type="compositionally biased region" description="Basic residues" evidence="1">
    <location>
        <begin position="25"/>
        <end position="37"/>
    </location>
</feature>
<evidence type="ECO:0000313" key="2">
    <source>
        <dbReference type="EMBL" id="QSS51344.1"/>
    </source>
</evidence>
<dbReference type="AlphaFoldDB" id="A0A8A1LFX2"/>
<sequence>MSIKYKSKPKVFSVDIYIPATWRQRAPKKSPPRKNIPRNKPATQIPTTAITTTAATTPQTGQT</sequence>
<protein>
    <submittedName>
        <fullName evidence="2">Uncharacterized protein</fullName>
    </submittedName>
</protein>
<feature type="region of interest" description="Disordered" evidence="1">
    <location>
        <begin position="24"/>
        <end position="63"/>
    </location>
</feature>
<accession>A0A8A1LFX2</accession>